<evidence type="ECO:0000256" key="1">
    <source>
        <dbReference type="SAM" id="MobiDB-lite"/>
    </source>
</evidence>
<evidence type="ECO:0000313" key="2">
    <source>
        <dbReference type="EMBL" id="OWP02696.1"/>
    </source>
</evidence>
<protein>
    <submittedName>
        <fullName evidence="2">Uncharacterized protein</fullName>
    </submittedName>
</protein>
<dbReference type="OrthoDB" id="3529010at2759"/>
<reference evidence="2 3" key="1">
    <citation type="submission" date="2017-04" db="EMBL/GenBank/DDBJ databases">
        <title>Draft genome sequence of Marssonina coronaria NL1: causal agent of apple blotch.</title>
        <authorList>
            <person name="Cheng Q."/>
        </authorList>
    </citation>
    <scope>NUCLEOTIDE SEQUENCE [LARGE SCALE GENOMIC DNA]</scope>
    <source>
        <strain evidence="2 3">NL1</strain>
    </source>
</reference>
<feature type="region of interest" description="Disordered" evidence="1">
    <location>
        <begin position="257"/>
        <end position="298"/>
    </location>
</feature>
<keyword evidence="3" id="KW-1185">Reference proteome</keyword>
<dbReference type="Proteomes" id="UP000242519">
    <property type="component" value="Unassembled WGS sequence"/>
</dbReference>
<dbReference type="AlphaFoldDB" id="A0A218Z651"/>
<accession>A0A218Z651</accession>
<name>A0A218Z651_9HELO</name>
<gene>
    <name evidence="2" type="ORF">B2J93_113</name>
</gene>
<sequence length="314" mass="34212">MEHRPLDTLIQDQIKQYPQLKPGEEPGFIQQVYVSPPLVSSAHRTDPASSHHVGKQELASLGIPLIHAGPWTLPGSVSTSLTRVLSRSPRSNDLVGLLRRNSMQGADSEGGEGVAMCDMEQNAKLSLDKGNGKATASEAGKLAGPARLPHRLSTHWNEHDSGMCKAEENSYSFSDADFDMSTPQDACKYQGKYPPPAKFTGWSDSPTCGRGNVFGGSGISYSNMDIGELMRGMEVDSDDTDDDIPDDMPKLLAFQRQKPPGVKSSTIFSRHEKRRADPGLASPVKKRRHVGKGDRRVVSLARPLQEQDMLFGSC</sequence>
<comment type="caution">
    <text evidence="2">The sequence shown here is derived from an EMBL/GenBank/DDBJ whole genome shotgun (WGS) entry which is preliminary data.</text>
</comment>
<dbReference type="EMBL" id="MZNU01000217">
    <property type="protein sequence ID" value="OWP02696.1"/>
    <property type="molecule type" value="Genomic_DNA"/>
</dbReference>
<evidence type="ECO:0000313" key="3">
    <source>
        <dbReference type="Proteomes" id="UP000242519"/>
    </source>
</evidence>
<dbReference type="InParanoid" id="A0A218Z651"/>
<organism evidence="2 3">
    <name type="scientific">Diplocarpon coronariae</name>
    <dbReference type="NCBI Taxonomy" id="2795749"/>
    <lineage>
        <taxon>Eukaryota</taxon>
        <taxon>Fungi</taxon>
        <taxon>Dikarya</taxon>
        <taxon>Ascomycota</taxon>
        <taxon>Pezizomycotina</taxon>
        <taxon>Leotiomycetes</taxon>
        <taxon>Helotiales</taxon>
        <taxon>Drepanopezizaceae</taxon>
        <taxon>Diplocarpon</taxon>
    </lineage>
</organism>
<proteinExistence type="predicted"/>